<protein>
    <submittedName>
        <fullName evidence="2">Uncharacterized protein</fullName>
    </submittedName>
</protein>
<dbReference type="Proteomes" id="UP000287651">
    <property type="component" value="Unassembled WGS sequence"/>
</dbReference>
<dbReference type="EMBL" id="AMZH03014138">
    <property type="protein sequence ID" value="RRT48138.1"/>
    <property type="molecule type" value="Genomic_DNA"/>
</dbReference>
<dbReference type="SUPFAM" id="SSF141571">
    <property type="entry name" value="Pentapeptide repeat-like"/>
    <property type="match status" value="1"/>
</dbReference>
<evidence type="ECO:0000313" key="3">
    <source>
        <dbReference type="Proteomes" id="UP000287651"/>
    </source>
</evidence>
<organism evidence="2 3">
    <name type="scientific">Ensete ventricosum</name>
    <name type="common">Abyssinian banana</name>
    <name type="synonym">Musa ensete</name>
    <dbReference type="NCBI Taxonomy" id="4639"/>
    <lineage>
        <taxon>Eukaryota</taxon>
        <taxon>Viridiplantae</taxon>
        <taxon>Streptophyta</taxon>
        <taxon>Embryophyta</taxon>
        <taxon>Tracheophyta</taxon>
        <taxon>Spermatophyta</taxon>
        <taxon>Magnoliopsida</taxon>
        <taxon>Liliopsida</taxon>
        <taxon>Zingiberales</taxon>
        <taxon>Musaceae</taxon>
        <taxon>Ensete</taxon>
    </lineage>
</organism>
<dbReference type="Gene3D" id="2.160.20.80">
    <property type="entry name" value="E3 ubiquitin-protein ligase SopA"/>
    <property type="match status" value="1"/>
</dbReference>
<evidence type="ECO:0000256" key="1">
    <source>
        <dbReference type="SAM" id="MobiDB-lite"/>
    </source>
</evidence>
<reference evidence="2 3" key="1">
    <citation type="journal article" date="2014" name="Agronomy (Basel)">
        <title>A Draft Genome Sequence for Ensete ventricosum, the Drought-Tolerant Tree Against Hunger.</title>
        <authorList>
            <person name="Harrison J."/>
            <person name="Moore K.A."/>
            <person name="Paszkiewicz K."/>
            <person name="Jones T."/>
            <person name="Grant M."/>
            <person name="Ambacheew D."/>
            <person name="Muzemil S."/>
            <person name="Studholme D.J."/>
        </authorList>
    </citation>
    <scope>NUCLEOTIDE SEQUENCE [LARGE SCALE GENOMIC DNA]</scope>
</reference>
<proteinExistence type="predicted"/>
<sequence length="251" mass="28166">MMAERDGSEDGVEKVLSAAFEMRRPTTYPSFNPESMPHAGPAKDTHKRKAIETEVDERVRKNLPREGFAPRHLARRLYVYWRHPILPSGQLPALGRPRRRASCPRRELGDCDVARVDPTEQELGKCDIVRVDPIEQELGKCDVVRVDPTEQELGNCDVVRVDPTKQELGKCNGARVDPTEQELGNCNVERVDPTKQELGNCNVARVDPTEQELGNCNVARVDPTERELGNCNVGFLPRVDPGVNPGVWVRE</sequence>
<evidence type="ECO:0000313" key="2">
    <source>
        <dbReference type="EMBL" id="RRT48138.1"/>
    </source>
</evidence>
<feature type="region of interest" description="Disordered" evidence="1">
    <location>
        <begin position="25"/>
        <end position="48"/>
    </location>
</feature>
<dbReference type="AlphaFoldDB" id="A0A426Y8V0"/>
<name>A0A426Y8V0_ENSVE</name>
<comment type="caution">
    <text evidence="2">The sequence shown here is derived from an EMBL/GenBank/DDBJ whole genome shotgun (WGS) entry which is preliminary data.</text>
</comment>
<gene>
    <name evidence="2" type="ORF">B296_00035062</name>
</gene>
<accession>A0A426Y8V0</accession>